<evidence type="ECO:0000313" key="10">
    <source>
        <dbReference type="EMBL" id="EME32708.1"/>
    </source>
</evidence>
<dbReference type="Gene3D" id="3.40.50.360">
    <property type="match status" value="1"/>
</dbReference>
<dbReference type="InterPro" id="IPR017927">
    <property type="entry name" value="FAD-bd_FR_type"/>
</dbReference>
<feature type="domain" description="Flavodoxin-like" evidence="8">
    <location>
        <begin position="85"/>
        <end position="229"/>
    </location>
</feature>
<dbReference type="InterPro" id="IPR001433">
    <property type="entry name" value="OxRdtase_FAD/NAD-bd"/>
</dbReference>
<dbReference type="AlphaFoldDB" id="M2Y9E4"/>
<evidence type="ECO:0000256" key="2">
    <source>
        <dbReference type="ARBA" id="ARBA00001974"/>
    </source>
</evidence>
<sequence length="659" mass="74274">MALLVVLLVFLVTAIYVVFFCNLCDTKKPDKLKEKRFENFLLKKVDLSVRTTETQGKKKTLSPLERLKQEVFQHASPSCTGTKRVIVAYGTEYGFSREVAKKIAERLSQHFGTDSISVRLLNLLHWEIVDWKREELTLVACSTTGDGVLPNEAKDFYDGLKEKFEEGELQNLNFAVLALGDRGYPHFCRAGKLIEETLKNITGKESIVARGEVDQEDWPVIEDWIDNVIGCLDNKDLLTVTTSADYLEEALDMKFGTNDVNGYVGSTFPDAGHSKENPFLAKVLERRLLTKYELSDDKEVLHIELDLSNSGIQYTPGDALAVLPTNCPKQVERLLVALGATGEEELSSSDNSPISLKNILTYNLDIKNVKPELLMFLRQCAYSDNDLKVLDELLDVEKGGLSKKNEVLRGYLASREVYDVLAEFSSASVDLQKFVQHLRPLSPRYYSISSSSLVDSNRVSITVAVVRYELLGLDRVGVATTYLADRVDIGNRIPVFLSKNDNFRLPSNGSTPIIMIGPGTGIAPFRAFLLERERMGSTGRNVLFFGCRHKDGDFLYANELQAFVDRGFLDLFVAFSRDQPKKIYVQDVMLEQSAFLWSLLEQGAHVYVCGDGTRMANDVHEAWLRIISSHRPGCSREDALEFMEALERNSRYQRDVWIT</sequence>
<dbReference type="GO" id="GO:0005829">
    <property type="term" value="C:cytosol"/>
    <property type="evidence" value="ECO:0007669"/>
    <property type="project" value="TreeGrafter"/>
</dbReference>
<keyword evidence="11" id="KW-1185">Reference proteome</keyword>
<dbReference type="PRINTS" id="PR00371">
    <property type="entry name" value="FPNCR"/>
</dbReference>
<dbReference type="EMBL" id="KB454484">
    <property type="protein sequence ID" value="EME32708.1"/>
    <property type="molecule type" value="Genomic_DNA"/>
</dbReference>
<dbReference type="SUPFAM" id="SSF63380">
    <property type="entry name" value="Riboflavin synthase domain-like"/>
    <property type="match status" value="1"/>
</dbReference>
<dbReference type="PROSITE" id="PS50902">
    <property type="entry name" value="FLAVODOXIN_LIKE"/>
    <property type="match status" value="1"/>
</dbReference>
<dbReference type="PROSITE" id="PS51384">
    <property type="entry name" value="FAD_FR"/>
    <property type="match status" value="1"/>
</dbReference>
<dbReference type="FunFam" id="3.40.50.80:FF:000001">
    <property type="entry name" value="NADPH--cytochrome P450 reductase 1"/>
    <property type="match status" value="1"/>
</dbReference>
<evidence type="ECO:0000256" key="4">
    <source>
        <dbReference type="ARBA" id="ARBA00022643"/>
    </source>
</evidence>
<dbReference type="InterPro" id="IPR003097">
    <property type="entry name" value="CysJ-like_FAD-binding"/>
</dbReference>
<keyword evidence="3" id="KW-0285">Flavoprotein</keyword>
<dbReference type="SUPFAM" id="SSF52218">
    <property type="entry name" value="Flavoproteins"/>
    <property type="match status" value="1"/>
</dbReference>
<name>M2Y9E4_GALSU</name>
<comment type="cofactor">
    <cofactor evidence="1">
        <name>FMN</name>
        <dbReference type="ChEBI" id="CHEBI:58210"/>
    </cofactor>
</comment>
<keyword evidence="6" id="KW-0521">NADP</keyword>
<evidence type="ECO:0000256" key="6">
    <source>
        <dbReference type="ARBA" id="ARBA00022857"/>
    </source>
</evidence>
<dbReference type="Pfam" id="PF00175">
    <property type="entry name" value="NAD_binding_1"/>
    <property type="match status" value="1"/>
</dbReference>
<dbReference type="Gene3D" id="1.20.990.10">
    <property type="entry name" value="NADPH-cytochrome p450 Reductase, Chain A, domain 3"/>
    <property type="match status" value="1"/>
</dbReference>
<evidence type="ECO:0000259" key="8">
    <source>
        <dbReference type="PROSITE" id="PS50902"/>
    </source>
</evidence>
<reference evidence="11" key="1">
    <citation type="journal article" date="2013" name="Science">
        <title>Gene transfer from bacteria and archaea facilitated evolution of an extremophilic eukaryote.</title>
        <authorList>
            <person name="Schonknecht G."/>
            <person name="Chen W.H."/>
            <person name="Ternes C.M."/>
            <person name="Barbier G.G."/>
            <person name="Shrestha R.P."/>
            <person name="Stanke M."/>
            <person name="Brautigam A."/>
            <person name="Baker B.J."/>
            <person name="Banfield J.F."/>
            <person name="Garavito R.M."/>
            <person name="Carr K."/>
            <person name="Wilkerson C."/>
            <person name="Rensing S.A."/>
            <person name="Gagneul D."/>
            <person name="Dickenson N.E."/>
            <person name="Oesterhelt C."/>
            <person name="Lercher M.J."/>
            <person name="Weber A.P."/>
        </authorList>
    </citation>
    <scope>NUCLEOTIDE SEQUENCE [LARGE SCALE GENOMIC DNA]</scope>
    <source>
        <strain evidence="11">074W</strain>
    </source>
</reference>
<dbReference type="OMA" id="ARPFFDY"/>
<dbReference type="Pfam" id="PF00667">
    <property type="entry name" value="FAD_binding_1"/>
    <property type="match status" value="1"/>
</dbReference>
<dbReference type="EC" id="1.8.1.2" evidence="10"/>
<dbReference type="GO" id="GO:0050660">
    <property type="term" value="F:flavin adenine dinucleotide binding"/>
    <property type="evidence" value="ECO:0007669"/>
    <property type="project" value="TreeGrafter"/>
</dbReference>
<dbReference type="InterPro" id="IPR001709">
    <property type="entry name" value="Flavoprot_Pyr_Nucl_cyt_Rdtase"/>
</dbReference>
<dbReference type="Gene3D" id="2.40.30.10">
    <property type="entry name" value="Translation factors"/>
    <property type="match status" value="1"/>
</dbReference>
<dbReference type="Pfam" id="PF00258">
    <property type="entry name" value="Flavodoxin_1"/>
    <property type="match status" value="1"/>
</dbReference>
<dbReference type="GO" id="GO:0004783">
    <property type="term" value="F:sulfite reductase (NADPH) activity"/>
    <property type="evidence" value="ECO:0007669"/>
    <property type="project" value="UniProtKB-EC"/>
</dbReference>
<dbReference type="GO" id="GO:0010181">
    <property type="term" value="F:FMN binding"/>
    <property type="evidence" value="ECO:0007669"/>
    <property type="project" value="InterPro"/>
</dbReference>
<gene>
    <name evidence="10" type="ORF">Gasu_00750</name>
</gene>
<dbReference type="RefSeq" id="XP_005709228.1">
    <property type="nucleotide sequence ID" value="XM_005709171.1"/>
</dbReference>
<dbReference type="KEGG" id="gsl:Gasu_00750"/>
<organism evidence="10 11">
    <name type="scientific">Galdieria sulphuraria</name>
    <name type="common">Red alga</name>
    <dbReference type="NCBI Taxonomy" id="130081"/>
    <lineage>
        <taxon>Eukaryota</taxon>
        <taxon>Rhodophyta</taxon>
        <taxon>Bangiophyceae</taxon>
        <taxon>Galdieriales</taxon>
        <taxon>Galdieriaceae</taxon>
        <taxon>Galdieria</taxon>
    </lineage>
</organism>
<proteinExistence type="predicted"/>
<evidence type="ECO:0000256" key="5">
    <source>
        <dbReference type="ARBA" id="ARBA00022827"/>
    </source>
</evidence>
<keyword evidence="5" id="KW-0274">FAD</keyword>
<keyword evidence="7 10" id="KW-0560">Oxidoreductase</keyword>
<feature type="domain" description="FAD-binding FR-type" evidence="9">
    <location>
        <begin position="276"/>
        <end position="506"/>
    </location>
</feature>
<dbReference type="GeneID" id="17091265"/>
<protein>
    <submittedName>
        <fullName evidence="10">Sulfite reductase (NADPH) flavoprotein alpha-component</fullName>
        <ecNumber evidence="10">1.8.1.2</ecNumber>
    </submittedName>
</protein>
<evidence type="ECO:0000256" key="3">
    <source>
        <dbReference type="ARBA" id="ARBA00022630"/>
    </source>
</evidence>
<dbReference type="Gramene" id="EME32708">
    <property type="protein sequence ID" value="EME32708"/>
    <property type="gene ID" value="Gasu_00750"/>
</dbReference>
<dbReference type="Proteomes" id="UP000030680">
    <property type="component" value="Unassembled WGS sequence"/>
</dbReference>
<evidence type="ECO:0000256" key="7">
    <source>
        <dbReference type="ARBA" id="ARBA00023002"/>
    </source>
</evidence>
<dbReference type="STRING" id="130081.M2Y9E4"/>
<dbReference type="InterPro" id="IPR039261">
    <property type="entry name" value="FNR_nucleotide-bd"/>
</dbReference>
<dbReference type="SUPFAM" id="SSF52343">
    <property type="entry name" value="Ferredoxin reductase-like, C-terminal NADP-linked domain"/>
    <property type="match status" value="1"/>
</dbReference>
<dbReference type="PANTHER" id="PTHR19384:SF128">
    <property type="entry name" value="NADPH OXIDOREDUCTASE A"/>
    <property type="match status" value="1"/>
</dbReference>
<accession>M2Y9E4</accession>
<dbReference type="InterPro" id="IPR017938">
    <property type="entry name" value="Riboflavin_synthase-like_b-brl"/>
</dbReference>
<evidence type="ECO:0000313" key="11">
    <source>
        <dbReference type="Proteomes" id="UP000030680"/>
    </source>
</evidence>
<dbReference type="PANTHER" id="PTHR19384">
    <property type="entry name" value="NITRIC OXIDE SYNTHASE-RELATED"/>
    <property type="match status" value="1"/>
</dbReference>
<dbReference type="InterPro" id="IPR029039">
    <property type="entry name" value="Flavoprotein-like_sf"/>
</dbReference>
<evidence type="ECO:0000256" key="1">
    <source>
        <dbReference type="ARBA" id="ARBA00001917"/>
    </source>
</evidence>
<dbReference type="InterPro" id="IPR008254">
    <property type="entry name" value="Flavodoxin/NO_synth"/>
</dbReference>
<dbReference type="InterPro" id="IPR023173">
    <property type="entry name" value="NADPH_Cyt_P450_Rdtase_alpha"/>
</dbReference>
<dbReference type="Gene3D" id="3.40.50.80">
    <property type="entry name" value="Nucleotide-binding domain of ferredoxin-NADP reductase (FNR) module"/>
    <property type="match status" value="1"/>
</dbReference>
<comment type="cofactor">
    <cofactor evidence="2">
        <name>FAD</name>
        <dbReference type="ChEBI" id="CHEBI:57692"/>
    </cofactor>
</comment>
<keyword evidence="4" id="KW-0288">FMN</keyword>
<dbReference type="OrthoDB" id="1856718at2759"/>
<dbReference type="eggNOG" id="KOG1158">
    <property type="taxonomic scope" value="Eukaryota"/>
</dbReference>
<evidence type="ECO:0000259" key="9">
    <source>
        <dbReference type="PROSITE" id="PS51384"/>
    </source>
</evidence>